<evidence type="ECO:0000259" key="6">
    <source>
        <dbReference type="Pfam" id="PF13525"/>
    </source>
</evidence>
<dbReference type="SMART" id="SM00028">
    <property type="entry name" value="TPR"/>
    <property type="match status" value="3"/>
</dbReference>
<dbReference type="InterPro" id="IPR019734">
    <property type="entry name" value="TPR_rpt"/>
</dbReference>
<dbReference type="AlphaFoldDB" id="X1DR43"/>
<name>X1DR43_9ZZZZ</name>
<dbReference type="Pfam" id="PF13525">
    <property type="entry name" value="YfiO"/>
    <property type="match status" value="1"/>
</dbReference>
<dbReference type="EMBL" id="BARU01001961">
    <property type="protein sequence ID" value="GAH22642.1"/>
    <property type="molecule type" value="Genomic_DNA"/>
</dbReference>
<keyword evidence="4" id="KW-0472">Membrane</keyword>
<sequence length="169" mass="19986">MMGSSLFNLKKFREAIQTYSKIEKNYPTSNLVPTSIYQIAASHFNLGEYDEARQRYQRFLTLYPEDRNAPNAQLFIGWIYFKQTEWEQAKEALQKVILNYPQEEQLHPDAYSLIGECNYNQEKYGEALNTFEILIGKYPNSNFVPHAWLRIGECYEQMNQAEKSLEVFR</sequence>
<keyword evidence="1" id="KW-0732">Signal</keyword>
<evidence type="ECO:0000256" key="4">
    <source>
        <dbReference type="ARBA" id="ARBA00023136"/>
    </source>
</evidence>
<dbReference type="NCBIfam" id="TIGR03302">
    <property type="entry name" value="OM_YfiO"/>
    <property type="match status" value="1"/>
</dbReference>
<evidence type="ECO:0000256" key="5">
    <source>
        <dbReference type="ARBA" id="ARBA00023237"/>
    </source>
</evidence>
<dbReference type="PROSITE" id="PS50005">
    <property type="entry name" value="TPR"/>
    <property type="match status" value="3"/>
</dbReference>
<dbReference type="InterPro" id="IPR051685">
    <property type="entry name" value="Ycf3/AcsC/BcsC/TPR_MFPF"/>
</dbReference>
<dbReference type="InterPro" id="IPR039565">
    <property type="entry name" value="BamD-like"/>
</dbReference>
<dbReference type="SUPFAM" id="SSF48452">
    <property type="entry name" value="TPR-like"/>
    <property type="match status" value="1"/>
</dbReference>
<organism evidence="7">
    <name type="scientific">marine sediment metagenome</name>
    <dbReference type="NCBI Taxonomy" id="412755"/>
    <lineage>
        <taxon>unclassified sequences</taxon>
        <taxon>metagenomes</taxon>
        <taxon>ecological metagenomes</taxon>
    </lineage>
</organism>
<gene>
    <name evidence="7" type="ORF">S03H2_04837</name>
</gene>
<evidence type="ECO:0000256" key="2">
    <source>
        <dbReference type="ARBA" id="ARBA00022737"/>
    </source>
</evidence>
<dbReference type="InterPro" id="IPR017689">
    <property type="entry name" value="BamD"/>
</dbReference>
<feature type="non-terminal residue" evidence="7">
    <location>
        <position position="169"/>
    </location>
</feature>
<keyword evidence="2" id="KW-0677">Repeat</keyword>
<keyword evidence="3" id="KW-0802">TPR repeat</keyword>
<evidence type="ECO:0000256" key="3">
    <source>
        <dbReference type="ARBA" id="ARBA00022803"/>
    </source>
</evidence>
<comment type="caution">
    <text evidence="7">The sequence shown here is derived from an EMBL/GenBank/DDBJ whole genome shotgun (WGS) entry which is preliminary data.</text>
</comment>
<dbReference type="PANTHER" id="PTHR44943">
    <property type="entry name" value="CELLULOSE SYNTHASE OPERON PROTEIN C"/>
    <property type="match status" value="1"/>
</dbReference>
<reference evidence="7" key="1">
    <citation type="journal article" date="2014" name="Front. Microbiol.">
        <title>High frequency of phylogenetically diverse reductive dehalogenase-homologous genes in deep subseafloor sedimentary metagenomes.</title>
        <authorList>
            <person name="Kawai M."/>
            <person name="Futagami T."/>
            <person name="Toyoda A."/>
            <person name="Takaki Y."/>
            <person name="Nishi S."/>
            <person name="Hori S."/>
            <person name="Arai W."/>
            <person name="Tsubouchi T."/>
            <person name="Morono Y."/>
            <person name="Uchiyama I."/>
            <person name="Ito T."/>
            <person name="Fujiyama A."/>
            <person name="Inagaki F."/>
            <person name="Takami H."/>
        </authorList>
    </citation>
    <scope>NUCLEOTIDE SEQUENCE</scope>
    <source>
        <strain evidence="7">Expedition CK06-06</strain>
    </source>
</reference>
<protein>
    <recommendedName>
        <fullName evidence="6">Outer membrane lipoprotein BamD-like domain-containing protein</fullName>
    </recommendedName>
</protein>
<dbReference type="InterPro" id="IPR011990">
    <property type="entry name" value="TPR-like_helical_dom_sf"/>
</dbReference>
<keyword evidence="5" id="KW-0998">Cell outer membrane</keyword>
<evidence type="ECO:0000313" key="7">
    <source>
        <dbReference type="EMBL" id="GAH22642.1"/>
    </source>
</evidence>
<feature type="domain" description="Outer membrane lipoprotein BamD-like" evidence="6">
    <location>
        <begin position="9"/>
        <end position="162"/>
    </location>
</feature>
<proteinExistence type="predicted"/>
<dbReference type="PANTHER" id="PTHR44943:SF8">
    <property type="entry name" value="TPR REPEAT-CONTAINING PROTEIN MJ0263"/>
    <property type="match status" value="1"/>
</dbReference>
<evidence type="ECO:0000256" key="1">
    <source>
        <dbReference type="ARBA" id="ARBA00022729"/>
    </source>
</evidence>
<dbReference type="Gene3D" id="1.25.40.10">
    <property type="entry name" value="Tetratricopeptide repeat domain"/>
    <property type="match status" value="2"/>
</dbReference>
<accession>X1DR43</accession>